<feature type="region of interest" description="Disordered" evidence="1">
    <location>
        <begin position="1"/>
        <end position="121"/>
    </location>
</feature>
<feature type="compositionally biased region" description="Low complexity" evidence="1">
    <location>
        <begin position="108"/>
        <end position="121"/>
    </location>
</feature>
<dbReference type="EMBL" id="JACHNC010000001">
    <property type="protein sequence ID" value="MBB4748393.1"/>
    <property type="molecule type" value="Genomic_DNA"/>
</dbReference>
<protein>
    <recommendedName>
        <fullName evidence="4">Secreted protein</fullName>
    </recommendedName>
</protein>
<reference evidence="2 3" key="1">
    <citation type="submission" date="2020-08" db="EMBL/GenBank/DDBJ databases">
        <title>Sequencing the genomes of 1000 actinobacteria strains.</title>
        <authorList>
            <person name="Klenk H.-P."/>
        </authorList>
    </citation>
    <scope>NUCLEOTIDE SEQUENCE [LARGE SCALE GENOMIC DNA]</scope>
    <source>
        <strain evidence="2 3">DSM 43150</strain>
    </source>
</reference>
<accession>A0A7W7HD74</accession>
<evidence type="ECO:0000313" key="2">
    <source>
        <dbReference type="EMBL" id="MBB4748393.1"/>
    </source>
</evidence>
<name>A0A7W7HD74_9ACTN</name>
<feature type="compositionally biased region" description="Low complexity" evidence="1">
    <location>
        <begin position="164"/>
        <end position="177"/>
    </location>
</feature>
<feature type="compositionally biased region" description="Basic and acidic residues" evidence="1">
    <location>
        <begin position="13"/>
        <end position="40"/>
    </location>
</feature>
<evidence type="ECO:0008006" key="4">
    <source>
        <dbReference type="Google" id="ProtNLM"/>
    </source>
</evidence>
<dbReference type="Proteomes" id="UP000590511">
    <property type="component" value="Unassembled WGS sequence"/>
</dbReference>
<proteinExistence type="predicted"/>
<sequence>MPDETQATPVGRRPAEQRHPSESMTIKAEKSETEGTREPHPNLTTPVDEGRPGAGGVGEGRDGRAPAAGEGRPGQTPTGPGSVDEGRDGRAPAAAPADEGRDGRVDTGDVSGDDTGAPRLGLVGGGGGASATPGFRFAAVGALLIVVLFAGYGLGRLNGGTAGTTATPAGTQPTPTASAFDESQPHTHGTTAPIGSTGQGAAVGGLSLSGNGLTLTPLVTTFQGGRPQRLDFTINGPGGAPVTTYDVVHDKPLHLIVIRRDLTGFQHLHPVMAADGTWSVDLTLAEPGVYRMIADFTAVVGGERLASTLGSDLTVAGSYTPVTLPDPVRATTADGHQVGYEGTPVTESTQPLLMTVTDAAGRPVTVEPYLGAFGHLVVLRQGDLGYVHVHPETRLVDGKVKFWLAAPSPGTYRMFFDFQVAGKVSTAAWTVVVS</sequence>
<evidence type="ECO:0000256" key="1">
    <source>
        <dbReference type="SAM" id="MobiDB-lite"/>
    </source>
</evidence>
<evidence type="ECO:0000313" key="3">
    <source>
        <dbReference type="Proteomes" id="UP000590511"/>
    </source>
</evidence>
<dbReference type="AlphaFoldDB" id="A0A7W7HD74"/>
<gene>
    <name evidence="2" type="ORF">BJ964_002554</name>
</gene>
<comment type="caution">
    <text evidence="2">The sequence shown here is derived from an EMBL/GenBank/DDBJ whole genome shotgun (WGS) entry which is preliminary data.</text>
</comment>
<dbReference type="RefSeq" id="WP_229806624.1">
    <property type="nucleotide sequence ID" value="NZ_BOMP01000008.1"/>
</dbReference>
<feature type="compositionally biased region" description="Low complexity" evidence="1">
    <location>
        <begin position="65"/>
        <end position="74"/>
    </location>
</feature>
<feature type="region of interest" description="Disordered" evidence="1">
    <location>
        <begin position="164"/>
        <end position="194"/>
    </location>
</feature>
<organism evidence="2 3">
    <name type="scientific">Actinoplanes lobatus</name>
    <dbReference type="NCBI Taxonomy" id="113568"/>
    <lineage>
        <taxon>Bacteria</taxon>
        <taxon>Bacillati</taxon>
        <taxon>Actinomycetota</taxon>
        <taxon>Actinomycetes</taxon>
        <taxon>Micromonosporales</taxon>
        <taxon>Micromonosporaceae</taxon>
        <taxon>Actinoplanes</taxon>
    </lineage>
</organism>
<feature type="compositionally biased region" description="Basic and acidic residues" evidence="1">
    <location>
        <begin position="98"/>
        <end position="107"/>
    </location>
</feature>